<sequence length="68" mass="7822">MGKEHLFFRWIEVVQSETSQPGGFTVDKQKKAVRKIREEFEEKGVDFNEFWADVDGSIESMPGLEITG</sequence>
<dbReference type="Proteomes" id="UP001590950">
    <property type="component" value="Unassembled WGS sequence"/>
</dbReference>
<gene>
    <name evidence="1" type="ORF">N7G274_001789</name>
</gene>
<evidence type="ECO:0000313" key="2">
    <source>
        <dbReference type="Proteomes" id="UP001590950"/>
    </source>
</evidence>
<dbReference type="EMBL" id="JBEFKJ010000004">
    <property type="protein sequence ID" value="KAL2046342.1"/>
    <property type="molecule type" value="Genomic_DNA"/>
</dbReference>
<evidence type="ECO:0000313" key="1">
    <source>
        <dbReference type="EMBL" id="KAL2046342.1"/>
    </source>
</evidence>
<keyword evidence="2" id="KW-1185">Reference proteome</keyword>
<accession>A0ABR4AKP9</accession>
<comment type="caution">
    <text evidence="1">The sequence shown here is derived from an EMBL/GenBank/DDBJ whole genome shotgun (WGS) entry which is preliminary data.</text>
</comment>
<proteinExistence type="predicted"/>
<reference evidence="1 2" key="1">
    <citation type="submission" date="2024-09" db="EMBL/GenBank/DDBJ databases">
        <title>Rethinking Asexuality: The Enigmatic Case of Functional Sexual Genes in Lepraria (Stereocaulaceae).</title>
        <authorList>
            <person name="Doellman M."/>
            <person name="Sun Y."/>
            <person name="Barcenas-Pena A."/>
            <person name="Lumbsch H.T."/>
            <person name="Grewe F."/>
        </authorList>
    </citation>
    <scope>NUCLEOTIDE SEQUENCE [LARGE SCALE GENOMIC DNA]</scope>
    <source>
        <strain evidence="1 2">Mercado 3170</strain>
    </source>
</reference>
<name>A0ABR4AKP9_9LECA</name>
<protein>
    <submittedName>
        <fullName evidence="1">Uncharacterized protein</fullName>
    </submittedName>
</protein>
<organism evidence="1 2">
    <name type="scientific">Stereocaulon virgatum</name>
    <dbReference type="NCBI Taxonomy" id="373712"/>
    <lineage>
        <taxon>Eukaryota</taxon>
        <taxon>Fungi</taxon>
        <taxon>Dikarya</taxon>
        <taxon>Ascomycota</taxon>
        <taxon>Pezizomycotina</taxon>
        <taxon>Lecanoromycetes</taxon>
        <taxon>OSLEUM clade</taxon>
        <taxon>Lecanoromycetidae</taxon>
        <taxon>Lecanorales</taxon>
        <taxon>Lecanorineae</taxon>
        <taxon>Stereocaulaceae</taxon>
        <taxon>Stereocaulon</taxon>
    </lineage>
</organism>